<protein>
    <recommendedName>
        <fullName evidence="2">VWFA domain-containing protein</fullName>
    </recommendedName>
</protein>
<evidence type="ECO:0000313" key="1">
    <source>
        <dbReference type="EMBL" id="CAE2263283.1"/>
    </source>
</evidence>
<sequence length="412" mass="46632">MLKMSGSLENSATAVQAQNIDSLPEAQIVGIALDSDGTSEVSNFQPLYRLPSYKQQTEFTEYQIKELNDRGFSNGLIKSLSSTKVEFPLRIWIVDNSGSMMKGDGSRLIEDPWNGNIKVERSTRWVEIQDCINYHTEFASLIQAPSTFCLLNTPGPEVGNENQRFGIAVSTNEKKQLDDDVTNAQDIMENGRCWGKTPLTIRILGIQASISRFAPQLNGRRVAIIIATDGLPTESGDYDQKVACNNFVRSLKLLEGYPVWVVIRLCTDNLDVVNFYQGLDDQLELPIDLLDDFISEGKEVYKKNNWLNYTLPLHRCRELGLRHRIFDLIDETPLTKDQLRELCAFLFGVSKREIPDPQVDWSVFTEELGRLLEKEKGHWNPVTKKVTPWIDMQKLEKTYGTDAGAGCQCNIL</sequence>
<accession>A0A7S4N3V9</accession>
<gene>
    <name evidence="1" type="ORF">OAUR00152_LOCUS27817</name>
</gene>
<organism evidence="1">
    <name type="scientific">Odontella aurita</name>
    <dbReference type="NCBI Taxonomy" id="265563"/>
    <lineage>
        <taxon>Eukaryota</taxon>
        <taxon>Sar</taxon>
        <taxon>Stramenopiles</taxon>
        <taxon>Ochrophyta</taxon>
        <taxon>Bacillariophyta</taxon>
        <taxon>Mediophyceae</taxon>
        <taxon>Biddulphiophycidae</taxon>
        <taxon>Eupodiscales</taxon>
        <taxon>Odontellaceae</taxon>
        <taxon>Odontella</taxon>
    </lineage>
</organism>
<proteinExistence type="predicted"/>
<dbReference type="EMBL" id="HBKQ01040396">
    <property type="protein sequence ID" value="CAE2263283.1"/>
    <property type="molecule type" value="Transcribed_RNA"/>
</dbReference>
<reference evidence="1" key="1">
    <citation type="submission" date="2021-01" db="EMBL/GenBank/DDBJ databases">
        <authorList>
            <person name="Corre E."/>
            <person name="Pelletier E."/>
            <person name="Niang G."/>
            <person name="Scheremetjew M."/>
            <person name="Finn R."/>
            <person name="Kale V."/>
            <person name="Holt S."/>
            <person name="Cochrane G."/>
            <person name="Meng A."/>
            <person name="Brown T."/>
            <person name="Cohen L."/>
        </authorList>
    </citation>
    <scope>NUCLEOTIDE SEQUENCE</scope>
    <source>
        <strain evidence="1">Isolate 1302-5</strain>
    </source>
</reference>
<name>A0A7S4N3V9_9STRA</name>
<dbReference type="AlphaFoldDB" id="A0A7S4N3V9"/>
<evidence type="ECO:0008006" key="2">
    <source>
        <dbReference type="Google" id="ProtNLM"/>
    </source>
</evidence>